<proteinExistence type="predicted"/>
<dbReference type="InterPro" id="IPR044992">
    <property type="entry name" value="ChyE-like"/>
</dbReference>
<dbReference type="InterPro" id="IPR017926">
    <property type="entry name" value="GATASE"/>
</dbReference>
<protein>
    <submittedName>
        <fullName evidence="2">Glutamine amidotransferase</fullName>
    </submittedName>
</protein>
<gene>
    <name evidence="2" type="ordered locus">AAur_pTC20206</name>
</gene>
<dbReference type="PANTHER" id="PTHR42695">
    <property type="entry name" value="GLUTAMINE AMIDOTRANSFERASE YLR126C-RELATED"/>
    <property type="match status" value="1"/>
</dbReference>
<evidence type="ECO:0000259" key="1">
    <source>
        <dbReference type="Pfam" id="PF00117"/>
    </source>
</evidence>
<keyword evidence="3" id="KW-1185">Reference proteome</keyword>
<dbReference type="OrthoDB" id="5196541at2"/>
<dbReference type="GO" id="GO:0005829">
    <property type="term" value="C:cytosol"/>
    <property type="evidence" value="ECO:0007669"/>
    <property type="project" value="TreeGrafter"/>
</dbReference>
<dbReference type="EMBL" id="CP000476">
    <property type="protein sequence ID" value="ABM10592.1"/>
    <property type="molecule type" value="Genomic_DNA"/>
</dbReference>
<dbReference type="InterPro" id="IPR029062">
    <property type="entry name" value="Class_I_gatase-like"/>
</dbReference>
<reference evidence="2 3" key="1">
    <citation type="journal article" date="2006" name="PLoS Genet.">
        <title>Secrets of soil survival revealed by the genome sequence of Arthrobacter aurescens TC1.</title>
        <authorList>
            <person name="Mongodin E.F."/>
            <person name="Shapir N."/>
            <person name="Daugherty S.C."/>
            <person name="DeBoy R.T."/>
            <person name="Emerson J.B."/>
            <person name="Shvartzbeyn A."/>
            <person name="Radune D."/>
            <person name="Vamathevan J."/>
            <person name="Riggs F."/>
            <person name="Grinberg V."/>
            <person name="Khouri H."/>
            <person name="Wackett L.P."/>
            <person name="Nelson K.E."/>
            <person name="Sadowsky M.J."/>
        </authorList>
    </citation>
    <scope>NUCLEOTIDE SEQUENCE [LARGE SCALE GENOMIC DNA]</scope>
    <source>
        <strain evidence="2 3">TC1</strain>
    </source>
</reference>
<dbReference type="Gene3D" id="3.40.50.880">
    <property type="match status" value="1"/>
</dbReference>
<dbReference type="RefSeq" id="WP_011777260.1">
    <property type="nucleotide sequence ID" value="NC_008713.1"/>
</dbReference>
<keyword evidence="2" id="KW-0614">Plasmid</keyword>
<dbReference type="Pfam" id="PF00117">
    <property type="entry name" value="GATase"/>
    <property type="match status" value="1"/>
</dbReference>
<dbReference type="Proteomes" id="UP000000637">
    <property type="component" value="Plasmid pTC2"/>
</dbReference>
<dbReference type="GO" id="GO:0016740">
    <property type="term" value="F:transferase activity"/>
    <property type="evidence" value="ECO:0007669"/>
    <property type="project" value="UniProtKB-KW"/>
</dbReference>
<dbReference type="eggNOG" id="COG0518">
    <property type="taxonomic scope" value="Bacteria"/>
</dbReference>
<dbReference type="PANTHER" id="PTHR42695:SF5">
    <property type="entry name" value="GLUTAMINE AMIDOTRANSFERASE YLR126C-RELATED"/>
    <property type="match status" value="1"/>
</dbReference>
<name>A1RDP3_PAEAT</name>
<dbReference type="AlphaFoldDB" id="A1RDP3"/>
<geneLocation type="plasmid" evidence="2 3">
    <name>pTC2</name>
</geneLocation>
<evidence type="ECO:0000313" key="2">
    <source>
        <dbReference type="EMBL" id="ABM10592.1"/>
    </source>
</evidence>
<organism evidence="2 3">
    <name type="scientific">Paenarthrobacter aurescens (strain TC1)</name>
    <dbReference type="NCBI Taxonomy" id="290340"/>
    <lineage>
        <taxon>Bacteria</taxon>
        <taxon>Bacillati</taxon>
        <taxon>Actinomycetota</taxon>
        <taxon>Actinomycetes</taxon>
        <taxon>Micrococcales</taxon>
        <taxon>Micrococcaceae</taxon>
        <taxon>Paenarthrobacter</taxon>
    </lineage>
</organism>
<keyword evidence="2" id="KW-0315">Glutamine amidotransferase</keyword>
<evidence type="ECO:0000313" key="3">
    <source>
        <dbReference type="Proteomes" id="UP000000637"/>
    </source>
</evidence>
<feature type="domain" description="Glutamine amidotransferase" evidence="1">
    <location>
        <begin position="57"/>
        <end position="195"/>
    </location>
</feature>
<dbReference type="PROSITE" id="PS51273">
    <property type="entry name" value="GATASE_TYPE_1"/>
    <property type="match status" value="1"/>
</dbReference>
<dbReference type="SUPFAM" id="SSF52317">
    <property type="entry name" value="Class I glutamine amidotransferase-like"/>
    <property type="match status" value="1"/>
</dbReference>
<sequence>MTNEPNLPRGTGNLQALVIQPDFHCPLDRLGVWLQDEGITTRIIQPFSGDVIPDVIQEDGLVVLGGDMSSLDDRDYHWLTDIRRLMAVAASQRKPTLGICLGAQLMAQTFGGTVARGDQGLEAGVVEVALRPDAAEDPLMAGLPNPFFGGAMHGDMIDQLPPSAVWLGMTAQYPHQAFRVGEMSWGVQFHPEISPVVYRRWLSLVNENDTVAVERAGRGMEAFENQDQIVREHTEAMARRFAHLVRTTATVATQ</sequence>
<dbReference type="HOGENOM" id="CLU_054974_3_2_11"/>
<accession>A1RDP3</accession>
<dbReference type="KEGG" id="aau:AAur_pTC20206"/>
<dbReference type="CDD" id="cd01741">
    <property type="entry name" value="GATase1_1"/>
    <property type="match status" value="1"/>
</dbReference>